<dbReference type="CDD" id="cd07377">
    <property type="entry name" value="WHTH_GntR"/>
    <property type="match status" value="1"/>
</dbReference>
<sequence length="226" mass="25400">MQNSKEKTLSQRIAERIIKYILEENLQPGDKLPNETVMCERLNVGRSSLREAMRALASRNVITIRQGSGSYVSATPGMIDDPFGLTFVEDKQKMIKDLMEIRFLIEPSIAAMAAIRADETDIQNILTACENAEKLLLANKNHAEKDIAFHTAIALSSKNIVVPKLVPIINSSIPLIRESAKFTMRDETIEIHREIADAIAAHDAVRAHDAMYLHLIYNRKHIKSIN</sequence>
<reference evidence="5 6" key="1">
    <citation type="submission" date="2015-09" db="EMBL/GenBank/DDBJ databases">
        <authorList>
            <consortium name="Pathogen Informatics"/>
        </authorList>
    </citation>
    <scope>NUCLEOTIDE SEQUENCE [LARGE SCALE GENOMIC DNA]</scope>
    <source>
        <strain evidence="5 6">2789STDY5834968</strain>
    </source>
</reference>
<dbReference type="PANTHER" id="PTHR43537">
    <property type="entry name" value="TRANSCRIPTIONAL REGULATOR, GNTR FAMILY"/>
    <property type="match status" value="1"/>
</dbReference>
<dbReference type="GO" id="GO:0003700">
    <property type="term" value="F:DNA-binding transcription factor activity"/>
    <property type="evidence" value="ECO:0007669"/>
    <property type="project" value="InterPro"/>
</dbReference>
<dbReference type="SMART" id="SM00345">
    <property type="entry name" value="HTH_GNTR"/>
    <property type="match status" value="1"/>
</dbReference>
<evidence type="ECO:0000313" key="5">
    <source>
        <dbReference type="EMBL" id="CUM92965.1"/>
    </source>
</evidence>
<proteinExistence type="predicted"/>
<dbReference type="Gene3D" id="1.10.10.10">
    <property type="entry name" value="Winged helix-like DNA-binding domain superfamily/Winged helix DNA-binding domain"/>
    <property type="match status" value="1"/>
</dbReference>
<dbReference type="InterPro" id="IPR036390">
    <property type="entry name" value="WH_DNA-bd_sf"/>
</dbReference>
<dbReference type="Proteomes" id="UP000095673">
    <property type="component" value="Unassembled WGS sequence"/>
</dbReference>
<dbReference type="InterPro" id="IPR000524">
    <property type="entry name" value="Tscrpt_reg_HTH_GntR"/>
</dbReference>
<keyword evidence="1" id="KW-0805">Transcription regulation</keyword>
<evidence type="ECO:0000256" key="2">
    <source>
        <dbReference type="ARBA" id="ARBA00023125"/>
    </source>
</evidence>
<dbReference type="SUPFAM" id="SSF46785">
    <property type="entry name" value="Winged helix' DNA-binding domain"/>
    <property type="match status" value="1"/>
</dbReference>
<dbReference type="SUPFAM" id="SSF48008">
    <property type="entry name" value="GntR ligand-binding domain-like"/>
    <property type="match status" value="1"/>
</dbReference>
<dbReference type="InterPro" id="IPR011711">
    <property type="entry name" value="GntR_C"/>
</dbReference>
<evidence type="ECO:0000256" key="1">
    <source>
        <dbReference type="ARBA" id="ARBA00023015"/>
    </source>
</evidence>
<keyword evidence="3" id="KW-0804">Transcription</keyword>
<evidence type="ECO:0000313" key="6">
    <source>
        <dbReference type="Proteomes" id="UP000095673"/>
    </source>
</evidence>
<protein>
    <submittedName>
        <fullName evidence="5">L-lactate utilization operon repressor</fullName>
    </submittedName>
</protein>
<dbReference type="Gene3D" id="1.20.120.530">
    <property type="entry name" value="GntR ligand-binding domain-like"/>
    <property type="match status" value="1"/>
</dbReference>
<keyword evidence="2" id="KW-0238">DNA-binding</keyword>
<dbReference type="Pfam" id="PF07729">
    <property type="entry name" value="FCD"/>
    <property type="match status" value="1"/>
</dbReference>
<dbReference type="GO" id="GO:0003677">
    <property type="term" value="F:DNA binding"/>
    <property type="evidence" value="ECO:0007669"/>
    <property type="project" value="UniProtKB-KW"/>
</dbReference>
<dbReference type="SMART" id="SM00895">
    <property type="entry name" value="FCD"/>
    <property type="match status" value="1"/>
</dbReference>
<name>A0A173STM6_9FIRM</name>
<evidence type="ECO:0000259" key="4">
    <source>
        <dbReference type="PROSITE" id="PS50949"/>
    </source>
</evidence>
<accession>A0A173STM6</accession>
<dbReference type="OrthoDB" id="9799482at2"/>
<evidence type="ECO:0000256" key="3">
    <source>
        <dbReference type="ARBA" id="ARBA00023163"/>
    </source>
</evidence>
<organism evidence="5 6">
    <name type="scientific">Agathobacter rectalis</name>
    <dbReference type="NCBI Taxonomy" id="39491"/>
    <lineage>
        <taxon>Bacteria</taxon>
        <taxon>Bacillati</taxon>
        <taxon>Bacillota</taxon>
        <taxon>Clostridia</taxon>
        <taxon>Lachnospirales</taxon>
        <taxon>Lachnospiraceae</taxon>
        <taxon>Agathobacter</taxon>
    </lineage>
</organism>
<dbReference type="PANTHER" id="PTHR43537:SF5">
    <property type="entry name" value="UXU OPERON TRANSCRIPTIONAL REGULATOR"/>
    <property type="match status" value="1"/>
</dbReference>
<dbReference type="InterPro" id="IPR036388">
    <property type="entry name" value="WH-like_DNA-bd_sf"/>
</dbReference>
<dbReference type="PRINTS" id="PR00035">
    <property type="entry name" value="HTHGNTR"/>
</dbReference>
<dbReference type="Pfam" id="PF00392">
    <property type="entry name" value="GntR"/>
    <property type="match status" value="1"/>
</dbReference>
<dbReference type="AlphaFoldDB" id="A0A173STM6"/>
<dbReference type="EMBL" id="CYXM01000004">
    <property type="protein sequence ID" value="CUM92965.1"/>
    <property type="molecule type" value="Genomic_DNA"/>
</dbReference>
<dbReference type="RefSeq" id="WP_055237864.1">
    <property type="nucleotide sequence ID" value="NZ_CYXM01000004.1"/>
</dbReference>
<dbReference type="InterPro" id="IPR008920">
    <property type="entry name" value="TF_FadR/GntR_C"/>
</dbReference>
<gene>
    <name evidence="5" type="primary">lutR</name>
    <name evidence="5" type="ORF">ERS852580_01210</name>
</gene>
<feature type="domain" description="HTH gntR-type" evidence="4">
    <location>
        <begin position="7"/>
        <end position="75"/>
    </location>
</feature>
<dbReference type="PROSITE" id="PS50949">
    <property type="entry name" value="HTH_GNTR"/>
    <property type="match status" value="1"/>
</dbReference>